<protein>
    <submittedName>
        <fullName evidence="1">Uncharacterized protein</fullName>
    </submittedName>
</protein>
<dbReference type="Proteomes" id="UP000261580">
    <property type="component" value="Unassembled WGS sequence"/>
</dbReference>
<dbReference type="GeneTree" id="ENSGT01150000287064"/>
<dbReference type="OMA" id="HVACLVE"/>
<proteinExistence type="predicted"/>
<evidence type="ECO:0000313" key="2">
    <source>
        <dbReference type="Proteomes" id="UP000261580"/>
    </source>
</evidence>
<evidence type="ECO:0000313" key="1">
    <source>
        <dbReference type="Ensembl" id="ENSNBRP00000000429.1"/>
    </source>
</evidence>
<accession>A0A3Q4M1L6</accession>
<reference evidence="1" key="2">
    <citation type="submission" date="2025-09" db="UniProtKB">
        <authorList>
            <consortium name="Ensembl"/>
        </authorList>
    </citation>
    <scope>IDENTIFICATION</scope>
</reference>
<reference evidence="1" key="1">
    <citation type="submission" date="2025-08" db="UniProtKB">
        <authorList>
            <consortium name="Ensembl"/>
        </authorList>
    </citation>
    <scope>IDENTIFICATION</scope>
</reference>
<keyword evidence="2" id="KW-1185">Reference proteome</keyword>
<dbReference type="Bgee" id="ENSNBRG00000000403">
    <property type="expression patterns" value="Expressed in testis and 1 other cell type or tissue"/>
</dbReference>
<dbReference type="Ensembl" id="ENSNBRT00000000466.1">
    <property type="protein sequence ID" value="ENSNBRP00000000429.1"/>
    <property type="gene ID" value="ENSNBRG00000000403.1"/>
</dbReference>
<dbReference type="AlphaFoldDB" id="A0A3Q4M1L6"/>
<sequence>MFSSSLQNAVKGFYEVTLLNTQKSSKQKLEELNHMADKWEKSLSVPNSTCPVEQVSV</sequence>
<organism evidence="1 2">
    <name type="scientific">Neolamprologus brichardi</name>
    <name type="common">Fairy cichlid</name>
    <name type="synonym">Lamprologus brichardi</name>
    <dbReference type="NCBI Taxonomy" id="32507"/>
    <lineage>
        <taxon>Eukaryota</taxon>
        <taxon>Metazoa</taxon>
        <taxon>Chordata</taxon>
        <taxon>Craniata</taxon>
        <taxon>Vertebrata</taxon>
        <taxon>Euteleostomi</taxon>
        <taxon>Actinopterygii</taxon>
        <taxon>Neopterygii</taxon>
        <taxon>Teleostei</taxon>
        <taxon>Neoteleostei</taxon>
        <taxon>Acanthomorphata</taxon>
        <taxon>Ovalentaria</taxon>
        <taxon>Cichlomorphae</taxon>
        <taxon>Cichliformes</taxon>
        <taxon>Cichlidae</taxon>
        <taxon>African cichlids</taxon>
        <taxon>Pseudocrenilabrinae</taxon>
        <taxon>Lamprologini</taxon>
        <taxon>Neolamprologus</taxon>
    </lineage>
</organism>
<name>A0A3Q4M1L6_NEOBR</name>